<accession>A0A173XG93</accession>
<dbReference type="GO" id="GO:0055085">
    <property type="term" value="P:transmembrane transport"/>
    <property type="evidence" value="ECO:0007669"/>
    <property type="project" value="InterPro"/>
</dbReference>
<comment type="subcellular location">
    <subcellularLocation>
        <location evidence="1 7">Cell membrane</location>
        <topology evidence="1 7">Multi-pass membrane protein</topology>
    </subcellularLocation>
</comment>
<protein>
    <submittedName>
        <fullName evidence="9">Oligopeptide ABC transporter permease</fullName>
    </submittedName>
</protein>
<evidence type="ECO:0000313" key="10">
    <source>
        <dbReference type="Proteomes" id="UP000095594"/>
    </source>
</evidence>
<evidence type="ECO:0000256" key="6">
    <source>
        <dbReference type="ARBA" id="ARBA00023136"/>
    </source>
</evidence>
<dbReference type="CDD" id="cd06261">
    <property type="entry name" value="TM_PBP2"/>
    <property type="match status" value="1"/>
</dbReference>
<feature type="transmembrane region" description="Helical" evidence="7">
    <location>
        <begin position="264"/>
        <end position="286"/>
    </location>
</feature>
<dbReference type="Proteomes" id="UP000095594">
    <property type="component" value="Unassembled WGS sequence"/>
</dbReference>
<evidence type="ECO:0000256" key="5">
    <source>
        <dbReference type="ARBA" id="ARBA00022989"/>
    </source>
</evidence>
<name>A0A173XG93_9CLOT</name>
<keyword evidence="4 7" id="KW-0812">Transmembrane</keyword>
<keyword evidence="5 7" id="KW-1133">Transmembrane helix</keyword>
<dbReference type="SUPFAM" id="SSF161098">
    <property type="entry name" value="MetI-like"/>
    <property type="match status" value="1"/>
</dbReference>
<feature type="domain" description="ABC transmembrane type-1" evidence="8">
    <location>
        <begin position="95"/>
        <end position="286"/>
    </location>
</feature>
<dbReference type="EMBL" id="CYZX01000001">
    <property type="protein sequence ID" value="CUN49877.1"/>
    <property type="molecule type" value="Genomic_DNA"/>
</dbReference>
<dbReference type="PROSITE" id="PS50928">
    <property type="entry name" value="ABC_TM1"/>
    <property type="match status" value="1"/>
</dbReference>
<evidence type="ECO:0000256" key="3">
    <source>
        <dbReference type="ARBA" id="ARBA00022475"/>
    </source>
</evidence>
<evidence type="ECO:0000256" key="4">
    <source>
        <dbReference type="ARBA" id="ARBA00022692"/>
    </source>
</evidence>
<dbReference type="InterPro" id="IPR050366">
    <property type="entry name" value="BP-dependent_transpt_permease"/>
</dbReference>
<gene>
    <name evidence="9" type="primary">oppC_1</name>
    <name evidence="9" type="ORF">ERS852471_00020</name>
</gene>
<dbReference type="PANTHER" id="PTHR43386:SF1">
    <property type="entry name" value="D,D-DIPEPTIDE TRANSPORT SYSTEM PERMEASE PROTEIN DDPC-RELATED"/>
    <property type="match status" value="1"/>
</dbReference>
<reference evidence="9 10" key="1">
    <citation type="submission" date="2015-09" db="EMBL/GenBank/DDBJ databases">
        <authorList>
            <consortium name="Pathogen Informatics"/>
        </authorList>
    </citation>
    <scope>NUCLEOTIDE SEQUENCE [LARGE SCALE GENOMIC DNA]</scope>
    <source>
        <strain evidence="9 10">2789STDY5834856</strain>
    </source>
</reference>
<evidence type="ECO:0000256" key="1">
    <source>
        <dbReference type="ARBA" id="ARBA00004651"/>
    </source>
</evidence>
<comment type="similarity">
    <text evidence="7">Belongs to the binding-protein-dependent transport system permease family.</text>
</comment>
<organism evidence="9 10">
    <name type="scientific">Clostridium disporicum</name>
    <dbReference type="NCBI Taxonomy" id="84024"/>
    <lineage>
        <taxon>Bacteria</taxon>
        <taxon>Bacillati</taxon>
        <taxon>Bacillota</taxon>
        <taxon>Clostridia</taxon>
        <taxon>Eubacteriales</taxon>
        <taxon>Clostridiaceae</taxon>
        <taxon>Clostridium</taxon>
    </lineage>
</organism>
<keyword evidence="6 7" id="KW-0472">Membrane</keyword>
<sequence length="300" mass="33519">MNLHSNNFKIVKDKSKYIKEEKVNKNSFTIKDKSHYLSIIILLIIIIACLSSSLIMNHDPKFMDLANSNVPPNKTFYFGTDSMGRDIFSNIWYGGRVSLFIGIFSTIISTVIGVVYGSISGMAAPWIDNLMMKAIEILLSIPSILLIIFMQSIVGDSTPISMSIVIGIVSWISIAKVVRSEVRQVRNSEYILSAKIMGGRFFYILRRHLAPNFMASIMFMVVSNIASAIATESTLSFLGIGLPLDIISWGSMLSLAQNALLSNVWWVILFPGLFLIVTLICIANIGNYLRKKNIKKYNNL</sequence>
<keyword evidence="3" id="KW-1003">Cell membrane</keyword>
<feature type="transmembrane region" description="Helical" evidence="7">
    <location>
        <begin position="91"/>
        <end position="116"/>
    </location>
</feature>
<keyword evidence="2 7" id="KW-0813">Transport</keyword>
<dbReference type="InterPro" id="IPR000515">
    <property type="entry name" value="MetI-like"/>
</dbReference>
<proteinExistence type="inferred from homology"/>
<dbReference type="InterPro" id="IPR035906">
    <property type="entry name" value="MetI-like_sf"/>
</dbReference>
<feature type="transmembrane region" description="Helical" evidence="7">
    <location>
        <begin position="137"/>
        <end position="154"/>
    </location>
</feature>
<feature type="transmembrane region" description="Helical" evidence="7">
    <location>
        <begin position="36"/>
        <end position="56"/>
    </location>
</feature>
<evidence type="ECO:0000256" key="7">
    <source>
        <dbReference type="RuleBase" id="RU363032"/>
    </source>
</evidence>
<feature type="transmembrane region" description="Helical" evidence="7">
    <location>
        <begin position="160"/>
        <end position="178"/>
    </location>
</feature>
<evidence type="ECO:0000256" key="2">
    <source>
        <dbReference type="ARBA" id="ARBA00022448"/>
    </source>
</evidence>
<evidence type="ECO:0000313" key="9">
    <source>
        <dbReference type="EMBL" id="CUN49877.1"/>
    </source>
</evidence>
<feature type="transmembrane region" description="Helical" evidence="7">
    <location>
        <begin position="213"/>
        <end position="244"/>
    </location>
</feature>
<dbReference type="Gene3D" id="1.10.3720.10">
    <property type="entry name" value="MetI-like"/>
    <property type="match status" value="1"/>
</dbReference>
<evidence type="ECO:0000259" key="8">
    <source>
        <dbReference type="PROSITE" id="PS50928"/>
    </source>
</evidence>
<dbReference type="AlphaFoldDB" id="A0A173XG93"/>
<dbReference type="RefSeq" id="WP_055262690.1">
    <property type="nucleotide sequence ID" value="NZ_CABIXQ010000001.1"/>
</dbReference>
<dbReference type="GO" id="GO:0005886">
    <property type="term" value="C:plasma membrane"/>
    <property type="evidence" value="ECO:0007669"/>
    <property type="project" value="UniProtKB-SubCell"/>
</dbReference>
<dbReference type="Pfam" id="PF00528">
    <property type="entry name" value="BPD_transp_1"/>
    <property type="match status" value="1"/>
</dbReference>
<dbReference type="PANTHER" id="PTHR43386">
    <property type="entry name" value="OLIGOPEPTIDE TRANSPORT SYSTEM PERMEASE PROTEIN APPC"/>
    <property type="match status" value="1"/>
</dbReference>